<dbReference type="Pfam" id="PF01555">
    <property type="entry name" value="N6_N4_Mtase"/>
    <property type="match status" value="1"/>
</dbReference>
<dbReference type="RefSeq" id="WP_076343047.1">
    <property type="nucleotide sequence ID" value="NZ_CP019082.1"/>
</dbReference>
<dbReference type="SUPFAM" id="SSF110849">
    <property type="entry name" value="ParB/Sulfiredoxin"/>
    <property type="match status" value="1"/>
</dbReference>
<dbReference type="InterPro" id="IPR003115">
    <property type="entry name" value="ParB_N"/>
</dbReference>
<dbReference type="AlphaFoldDB" id="A0A1U7CIP7"/>
<dbReference type="SMART" id="SM00470">
    <property type="entry name" value="ParB"/>
    <property type="match status" value="1"/>
</dbReference>
<evidence type="ECO:0000256" key="4">
    <source>
        <dbReference type="SAM" id="MobiDB-lite"/>
    </source>
</evidence>
<feature type="region of interest" description="Disordered" evidence="4">
    <location>
        <begin position="184"/>
        <end position="217"/>
    </location>
</feature>
<dbReference type="SUPFAM" id="SSF53335">
    <property type="entry name" value="S-adenosyl-L-methionine-dependent methyltransferases"/>
    <property type="match status" value="1"/>
</dbReference>
<feature type="domain" description="ParB-like N-terminal" evidence="5">
    <location>
        <begin position="24"/>
        <end position="117"/>
    </location>
</feature>
<comment type="similarity">
    <text evidence="1">Belongs to the N(4)/N(6)-methyltransferase family.</text>
</comment>
<feature type="region of interest" description="Disordered" evidence="4">
    <location>
        <begin position="144"/>
        <end position="166"/>
    </location>
</feature>
<dbReference type="InterPro" id="IPR036086">
    <property type="entry name" value="ParB/Sulfiredoxin_sf"/>
</dbReference>
<evidence type="ECO:0000313" key="7">
    <source>
        <dbReference type="Proteomes" id="UP000186309"/>
    </source>
</evidence>
<evidence type="ECO:0000256" key="1">
    <source>
        <dbReference type="ARBA" id="ARBA00006594"/>
    </source>
</evidence>
<gene>
    <name evidence="6" type="primary">noc_3</name>
    <name evidence="6" type="ORF">BSF38_00180</name>
</gene>
<dbReference type="GO" id="GO:0005694">
    <property type="term" value="C:chromosome"/>
    <property type="evidence" value="ECO:0007669"/>
    <property type="project" value="TreeGrafter"/>
</dbReference>
<keyword evidence="3" id="KW-0808">Transferase</keyword>
<dbReference type="InterPro" id="IPR002052">
    <property type="entry name" value="DNA_methylase_N6_adenine_CS"/>
</dbReference>
<feature type="compositionally biased region" description="Basic and acidic residues" evidence="4">
    <location>
        <begin position="186"/>
        <end position="197"/>
    </location>
</feature>
<keyword evidence="7" id="KW-1185">Reference proteome</keyword>
<dbReference type="OrthoDB" id="256730at2"/>
<dbReference type="InterPro" id="IPR029063">
    <property type="entry name" value="SAM-dependent_MTases_sf"/>
</dbReference>
<dbReference type="GO" id="GO:0003677">
    <property type="term" value="F:DNA binding"/>
    <property type="evidence" value="ECO:0007669"/>
    <property type="project" value="InterPro"/>
</dbReference>
<dbReference type="KEGG" id="pbor:BSF38_00180"/>
<keyword evidence="2" id="KW-0489">Methyltransferase</keyword>
<dbReference type="Pfam" id="PF02195">
    <property type="entry name" value="ParB_N"/>
    <property type="match status" value="1"/>
</dbReference>
<dbReference type="InterPro" id="IPR002941">
    <property type="entry name" value="DNA_methylase_N4/N6"/>
</dbReference>
<dbReference type="STRING" id="1387353.BSF38_00180"/>
<sequence>MLSSTRSTSVLPIRSASPDESSWDLIDVQDIDRNQFSLSIYGDPDAQTDSLIDGIREHGILDPLVVAPGRVRGRWEVVSGHRRLACACELGFASVPCVIREFATEAERRSAVLEFNRYRRKSFSQLMREADAIEEIWSTDARDRSLSNLKSRPAKPSRSTDWDFQFDDHPSWSDKVESLALDDADADRRNSDDREPQPEPAAASKSRGRGRGRTDSAIAARIGLGGKDLYRQARAVWKKAQEGDARAIAGVAQLDAETKTIHAAYKDLRRRDQFGRDFRPTPYDVWAFRHDRAFGIPYPGSIPPAVVAHALFYFTTPGALVVDPMAGGGTVVDVAQAMGRRCVASDLDPSRPEIRAHDVRQGFLPEAQGCDLVFCDPPYYSMLARKYHKDGVGSAPLDDWTRFLEQLARDAFAALRPGGYFTLLLASQTEKDLPRGFGYIDHTFLGYRAGTDAGFLPERRISCPMNGNYLPQQVRRARVEGRLLGQVRDLLVMRKPHDHHEPASDIPQPQSAVTGLAERSLLKHQDAAACHPSYTITTCQIGICHIGTRQ</sequence>
<dbReference type="GO" id="GO:0008170">
    <property type="term" value="F:N-methyltransferase activity"/>
    <property type="evidence" value="ECO:0007669"/>
    <property type="project" value="InterPro"/>
</dbReference>
<proteinExistence type="inferred from homology"/>
<dbReference type="EMBL" id="CP019082">
    <property type="protein sequence ID" value="APW58776.1"/>
    <property type="molecule type" value="Genomic_DNA"/>
</dbReference>
<dbReference type="Gene3D" id="3.40.50.150">
    <property type="entry name" value="Vaccinia Virus protein VP39"/>
    <property type="match status" value="2"/>
</dbReference>
<name>A0A1U7CIP7_9BACT</name>
<reference evidence="7" key="1">
    <citation type="submission" date="2016-12" db="EMBL/GenBank/DDBJ databases">
        <title>Comparative genomics of four Isosphaeraceae planctomycetes: a common pool of plasmids and glycoside hydrolase genes.</title>
        <authorList>
            <person name="Ivanova A."/>
        </authorList>
    </citation>
    <scope>NUCLEOTIDE SEQUENCE [LARGE SCALE GENOMIC DNA]</scope>
    <source>
        <strain evidence="7">PX4</strain>
    </source>
</reference>
<dbReference type="InterPro" id="IPR050336">
    <property type="entry name" value="Chromosome_partition/occlusion"/>
</dbReference>
<dbReference type="PROSITE" id="PS00092">
    <property type="entry name" value="N6_MTASE"/>
    <property type="match status" value="1"/>
</dbReference>
<protein>
    <submittedName>
        <fullName evidence="6">Nucleoid occlusion protein</fullName>
    </submittedName>
</protein>
<dbReference type="GO" id="GO:0007059">
    <property type="term" value="P:chromosome segregation"/>
    <property type="evidence" value="ECO:0007669"/>
    <property type="project" value="TreeGrafter"/>
</dbReference>
<organism evidence="6 7">
    <name type="scientific">Paludisphaera borealis</name>
    <dbReference type="NCBI Taxonomy" id="1387353"/>
    <lineage>
        <taxon>Bacteria</taxon>
        <taxon>Pseudomonadati</taxon>
        <taxon>Planctomycetota</taxon>
        <taxon>Planctomycetia</taxon>
        <taxon>Isosphaerales</taxon>
        <taxon>Isosphaeraceae</taxon>
        <taxon>Paludisphaera</taxon>
    </lineage>
</organism>
<evidence type="ECO:0000256" key="3">
    <source>
        <dbReference type="ARBA" id="ARBA00022679"/>
    </source>
</evidence>
<dbReference type="Gene3D" id="3.90.1530.10">
    <property type="entry name" value="Conserved hypothetical protein from pyrococcus furiosus pfu- 392566-001, ParB domain"/>
    <property type="match status" value="1"/>
</dbReference>
<dbReference type="Proteomes" id="UP000186309">
    <property type="component" value="Chromosome"/>
</dbReference>
<evidence type="ECO:0000313" key="6">
    <source>
        <dbReference type="EMBL" id="APW58776.1"/>
    </source>
</evidence>
<dbReference type="PANTHER" id="PTHR33375:SF1">
    <property type="entry name" value="CHROMOSOME-PARTITIONING PROTEIN PARB-RELATED"/>
    <property type="match status" value="1"/>
</dbReference>
<evidence type="ECO:0000256" key="2">
    <source>
        <dbReference type="ARBA" id="ARBA00022603"/>
    </source>
</evidence>
<dbReference type="GO" id="GO:0032259">
    <property type="term" value="P:methylation"/>
    <property type="evidence" value="ECO:0007669"/>
    <property type="project" value="UniProtKB-KW"/>
</dbReference>
<dbReference type="PANTHER" id="PTHR33375">
    <property type="entry name" value="CHROMOSOME-PARTITIONING PROTEIN PARB-RELATED"/>
    <property type="match status" value="1"/>
</dbReference>
<evidence type="ECO:0000259" key="5">
    <source>
        <dbReference type="SMART" id="SM00470"/>
    </source>
</evidence>
<dbReference type="CDD" id="cd02440">
    <property type="entry name" value="AdoMet_MTases"/>
    <property type="match status" value="1"/>
</dbReference>
<accession>A0A1U7CIP7</accession>